<dbReference type="GO" id="GO:0006508">
    <property type="term" value="P:proteolysis"/>
    <property type="evidence" value="ECO:0007669"/>
    <property type="project" value="InterPro"/>
</dbReference>
<organism evidence="5 6">
    <name type="scientific">Triparma verrucosa</name>
    <dbReference type="NCBI Taxonomy" id="1606542"/>
    <lineage>
        <taxon>Eukaryota</taxon>
        <taxon>Sar</taxon>
        <taxon>Stramenopiles</taxon>
        <taxon>Ochrophyta</taxon>
        <taxon>Bolidophyceae</taxon>
        <taxon>Parmales</taxon>
        <taxon>Triparmaceae</taxon>
        <taxon>Triparma</taxon>
    </lineage>
</organism>
<proteinExistence type="inferred from homology"/>
<protein>
    <recommendedName>
        <fullName evidence="7">Dipeptidase</fullName>
    </recommendedName>
</protein>
<accession>A0A9W7BPK9</accession>
<gene>
    <name evidence="5" type="ORF">TrVE_jg10332</name>
</gene>
<dbReference type="GO" id="GO:0070004">
    <property type="term" value="F:cysteine-type exopeptidase activity"/>
    <property type="evidence" value="ECO:0007669"/>
    <property type="project" value="InterPro"/>
</dbReference>
<dbReference type="EMBL" id="BRXX01000163">
    <property type="protein sequence ID" value="GMH95111.1"/>
    <property type="molecule type" value="Genomic_DNA"/>
</dbReference>
<feature type="signal peptide" evidence="4">
    <location>
        <begin position="1"/>
        <end position="18"/>
    </location>
</feature>
<keyword evidence="3" id="KW-0472">Membrane</keyword>
<comment type="caution">
    <text evidence="5">The sequence shown here is derived from an EMBL/GenBank/DDBJ whole genome shotgun (WGS) entry which is preliminary data.</text>
</comment>
<evidence type="ECO:0000256" key="1">
    <source>
        <dbReference type="ARBA" id="ARBA00005705"/>
    </source>
</evidence>
<evidence type="ECO:0000313" key="6">
    <source>
        <dbReference type="Proteomes" id="UP001165160"/>
    </source>
</evidence>
<evidence type="ECO:0000313" key="5">
    <source>
        <dbReference type="EMBL" id="GMH95111.1"/>
    </source>
</evidence>
<dbReference type="Proteomes" id="UP001165160">
    <property type="component" value="Unassembled WGS sequence"/>
</dbReference>
<feature type="chain" id="PRO_5040843787" description="Dipeptidase" evidence="4">
    <location>
        <begin position="19"/>
        <end position="703"/>
    </location>
</feature>
<name>A0A9W7BPK9_9STRA</name>
<keyword evidence="3" id="KW-0812">Transmembrane</keyword>
<feature type="compositionally biased region" description="Basic and acidic residues" evidence="2">
    <location>
        <begin position="402"/>
        <end position="411"/>
    </location>
</feature>
<keyword evidence="3" id="KW-1133">Transmembrane helix</keyword>
<feature type="transmembrane region" description="Helical" evidence="3">
    <location>
        <begin position="663"/>
        <end position="683"/>
    </location>
</feature>
<sequence>MRFFSLSILTALAVPSLSLEVFDNMCTTIGVGPGATENGASMVTHTADCDDCDFRLTKTPPQTWEVPSLRPVYRYHRQYPRLVAEERGDTWKKENLETEFKDLYGSKKFVEDQLVGYVPQVEKTFGLFEALFAMMNDQNVAIGESTCASALGKNAVPRECPDCPGPLVDVAAISLIALERCDTARCAVEMMGSLATEYGYYGASTEEGDAGEALTVSDPNEVWMMHLSPDDTGMSAIWIAQRIPHNHVTAAANAFVIRGVDPDNEDMLFSDNIWEVAERSGRAKYDTARAPGLLDFALTFSPDEYAPGMMKKPEYSTDRVWRVFSLLAPSQKFERTNDWLGDNLPLSVEVEKKVTVEDIMALNRDHYEGSDLDLTKGFAAGPFGSPIRYDPGYGPPGQTGTDDPKDNDNGLTKWDRMHGAFPRAIGIMRTSWHFVATSRPNLPNEVAGVMWYSQYQPSAGAYAPLYSSMEKLPEMYTRGSLYEYTEESSFWKFCTVGNYAQLAWKYIYPNIKAKQQELEESFFKAQKEIDEKAVKLVNEGKRDEAIQLLTKFSTDSAETIFDEWGKLLHYLFAKYHDGYTNILDEPEFRAVEFFYPRWWLVMTDYFTNVVNDHFYELPEKGSYDTLDNVFPGDKKNWVLEQLGMGAAAGDVEIGENVEGATGFSTFLVGSVGIVCGLAGYFAGNRKNRGGYTQIADAGTDVRV</sequence>
<evidence type="ECO:0000256" key="2">
    <source>
        <dbReference type="SAM" id="MobiDB-lite"/>
    </source>
</evidence>
<evidence type="ECO:0000256" key="4">
    <source>
        <dbReference type="SAM" id="SignalP"/>
    </source>
</evidence>
<evidence type="ECO:0008006" key="7">
    <source>
        <dbReference type="Google" id="ProtNLM"/>
    </source>
</evidence>
<feature type="region of interest" description="Disordered" evidence="2">
    <location>
        <begin position="389"/>
        <end position="411"/>
    </location>
</feature>
<dbReference type="PANTHER" id="PTHR12994">
    <property type="entry name" value="SECERNIN"/>
    <property type="match status" value="1"/>
</dbReference>
<comment type="similarity">
    <text evidence="1">Belongs to the peptidase C69 family. Secernin subfamily.</text>
</comment>
<keyword evidence="4" id="KW-0732">Signal</keyword>
<dbReference type="InterPro" id="IPR005322">
    <property type="entry name" value="Peptidase_C69"/>
</dbReference>
<dbReference type="GO" id="GO:0016805">
    <property type="term" value="F:dipeptidase activity"/>
    <property type="evidence" value="ECO:0007669"/>
    <property type="project" value="InterPro"/>
</dbReference>
<reference evidence="6" key="1">
    <citation type="journal article" date="2023" name="Commun. Biol.">
        <title>Genome analysis of Parmales, the sister group of diatoms, reveals the evolutionary specialization of diatoms from phago-mixotrophs to photoautotrophs.</title>
        <authorList>
            <person name="Ban H."/>
            <person name="Sato S."/>
            <person name="Yoshikawa S."/>
            <person name="Yamada K."/>
            <person name="Nakamura Y."/>
            <person name="Ichinomiya M."/>
            <person name="Sato N."/>
            <person name="Blanc-Mathieu R."/>
            <person name="Endo H."/>
            <person name="Kuwata A."/>
            <person name="Ogata H."/>
        </authorList>
    </citation>
    <scope>NUCLEOTIDE SEQUENCE [LARGE SCALE GENOMIC DNA]</scope>
    <source>
        <strain evidence="6">NIES 3699</strain>
    </source>
</reference>
<keyword evidence="6" id="KW-1185">Reference proteome</keyword>
<dbReference type="PANTHER" id="PTHR12994:SF17">
    <property type="entry name" value="LD30995P"/>
    <property type="match status" value="1"/>
</dbReference>
<dbReference type="Pfam" id="PF03577">
    <property type="entry name" value="Peptidase_C69"/>
    <property type="match status" value="1"/>
</dbReference>
<dbReference type="AlphaFoldDB" id="A0A9W7BPK9"/>
<evidence type="ECO:0000256" key="3">
    <source>
        <dbReference type="SAM" id="Phobius"/>
    </source>
</evidence>